<dbReference type="Proteomes" id="UP001589776">
    <property type="component" value="Unassembled WGS sequence"/>
</dbReference>
<comment type="caution">
    <text evidence="3">The sequence shown here is derived from an EMBL/GenBank/DDBJ whole genome shotgun (WGS) entry which is preliminary data.</text>
</comment>
<evidence type="ECO:0000259" key="2">
    <source>
        <dbReference type="Pfam" id="PF15978"/>
    </source>
</evidence>
<evidence type="ECO:0000313" key="4">
    <source>
        <dbReference type="Proteomes" id="UP001589776"/>
    </source>
</evidence>
<accession>A0ABV6DRA2</accession>
<feature type="domain" description="Transposon Tn7 transposition protein TnsD C-terminal" evidence="2">
    <location>
        <begin position="229"/>
        <end position="577"/>
    </location>
</feature>
<dbReference type="EMBL" id="JBHLWN010000083">
    <property type="protein sequence ID" value="MFC0215169.1"/>
    <property type="molecule type" value="Genomic_DNA"/>
</dbReference>
<dbReference type="RefSeq" id="WP_377472615.1">
    <property type="nucleotide sequence ID" value="NZ_JBHLWN010000083.1"/>
</dbReference>
<organism evidence="3 4">
    <name type="scientific">Paenibacillus chartarius</name>
    <dbReference type="NCBI Taxonomy" id="747481"/>
    <lineage>
        <taxon>Bacteria</taxon>
        <taxon>Bacillati</taxon>
        <taxon>Bacillota</taxon>
        <taxon>Bacilli</taxon>
        <taxon>Bacillales</taxon>
        <taxon>Paenibacillaceae</taxon>
        <taxon>Paenibacillus</taxon>
    </lineage>
</organism>
<sequence>MPQMLFFPEPLPDEDFRSIVYRYHLMSSNSIFSESKEELFGIRSHKNLMFPMKLEYFCCRLPIGHSLRLNTFIEKHTWVGLIFCFLTKTNQEKIHMLMKFGNEKLYQTTLLHIAGLFSKQIRYCPECLKVDEEQFGICYVHRIHQLSFLDYCPVHYSKLINACPNCNYPLSKDYAEELIYQSKCKKCKSTMETPLIEKTNSITMFKDKLMQDLCKLRDYSDQLSAEIIQLKLMMKLWELKYIHYRGRVMKLEFLSEMVSKYSSEQLKVIGLEKTQLVSKHFVARFLTLDDMRRHVLFYIVLIQYLFHSVDELLSYNHPIAIQVPFGNGPWECYNTICEGYNRKVINRCTRNSKGSGGSTVSVEFVCPICGYTYSRLWKPEGDESRKPLVVSKGHLWQEKVKDLYSAGYSIYQIRKKTGFSETALKTYVNQLKYQMVKASELKIPYDTSLAIKETATTGVLENKYIFRNILLETAREKKTTKRITMLRLHPREYNWLYRHDSEWLNKHFPRQARVKEKIDLKDFDIILAKKIWEVTNQLKITCSTRIRKHTILNQLTPLEKSRITNMQERLPESTRVLQQSIEDFESFLIRGLNRIFKKLRMKGYRTVTYRAVLNYSKQYGRCGDETRAKIEMLLEQLNREV</sequence>
<dbReference type="InterPro" id="IPR009492">
    <property type="entry name" value="TniQ"/>
</dbReference>
<feature type="domain" description="TniQ" evidence="1">
    <location>
        <begin position="6"/>
        <end position="159"/>
    </location>
</feature>
<dbReference type="Pfam" id="PF06527">
    <property type="entry name" value="TniQ"/>
    <property type="match status" value="1"/>
</dbReference>
<gene>
    <name evidence="3" type="ORF">ACFFK0_22490</name>
</gene>
<dbReference type="Pfam" id="PF15978">
    <property type="entry name" value="TnsD"/>
    <property type="match status" value="1"/>
</dbReference>
<dbReference type="InterPro" id="IPR032750">
    <property type="entry name" value="TnsD_C"/>
</dbReference>
<reference evidence="3 4" key="1">
    <citation type="submission" date="2024-09" db="EMBL/GenBank/DDBJ databases">
        <authorList>
            <person name="Sun Q."/>
            <person name="Mori K."/>
        </authorList>
    </citation>
    <scope>NUCLEOTIDE SEQUENCE [LARGE SCALE GENOMIC DNA]</scope>
    <source>
        <strain evidence="3 4">CCM 7759</strain>
    </source>
</reference>
<protein>
    <submittedName>
        <fullName evidence="3">TnsD family Tn7-like transposition protein</fullName>
    </submittedName>
</protein>
<proteinExistence type="predicted"/>
<evidence type="ECO:0000313" key="3">
    <source>
        <dbReference type="EMBL" id="MFC0215169.1"/>
    </source>
</evidence>
<name>A0ABV6DRA2_9BACL</name>
<evidence type="ECO:0000259" key="1">
    <source>
        <dbReference type="Pfam" id="PF06527"/>
    </source>
</evidence>
<keyword evidence="4" id="KW-1185">Reference proteome</keyword>